<keyword evidence="8" id="KW-0406">Ion transport</keyword>
<accession>A0A971M4W5</accession>
<dbReference type="GO" id="GO:0015379">
    <property type="term" value="F:potassium:chloride symporter activity"/>
    <property type="evidence" value="ECO:0007669"/>
    <property type="project" value="InterPro"/>
</dbReference>
<dbReference type="Pfam" id="PF02386">
    <property type="entry name" value="TrkH"/>
    <property type="match status" value="1"/>
</dbReference>
<feature type="transmembrane region" description="Helical" evidence="10">
    <location>
        <begin position="82"/>
        <end position="105"/>
    </location>
</feature>
<dbReference type="PANTHER" id="PTHR32024:SF1">
    <property type="entry name" value="KTR SYSTEM POTASSIUM UPTAKE PROTEIN B"/>
    <property type="match status" value="1"/>
</dbReference>
<keyword evidence="4" id="KW-0633">Potassium transport</keyword>
<evidence type="ECO:0000256" key="9">
    <source>
        <dbReference type="ARBA" id="ARBA00023136"/>
    </source>
</evidence>
<feature type="transmembrane region" description="Helical" evidence="10">
    <location>
        <begin position="355"/>
        <end position="376"/>
    </location>
</feature>
<keyword evidence="5 10" id="KW-0812">Transmembrane</keyword>
<gene>
    <name evidence="11" type="ORF">GXY80_11440</name>
</gene>
<dbReference type="GO" id="GO:0005886">
    <property type="term" value="C:plasma membrane"/>
    <property type="evidence" value="ECO:0007669"/>
    <property type="project" value="UniProtKB-SubCell"/>
</dbReference>
<dbReference type="InterPro" id="IPR004772">
    <property type="entry name" value="TrkH"/>
</dbReference>
<evidence type="ECO:0000256" key="5">
    <source>
        <dbReference type="ARBA" id="ARBA00022692"/>
    </source>
</evidence>
<feature type="transmembrane region" description="Helical" evidence="10">
    <location>
        <begin position="196"/>
        <end position="215"/>
    </location>
</feature>
<evidence type="ECO:0000256" key="6">
    <source>
        <dbReference type="ARBA" id="ARBA00022958"/>
    </source>
</evidence>
<feature type="transmembrane region" description="Helical" evidence="10">
    <location>
        <begin position="236"/>
        <end position="255"/>
    </location>
</feature>
<evidence type="ECO:0000313" key="12">
    <source>
        <dbReference type="Proteomes" id="UP000777265"/>
    </source>
</evidence>
<organism evidence="11 12">
    <name type="scientific">Syntrophorhabdus aromaticivorans</name>
    <dbReference type="NCBI Taxonomy" id="328301"/>
    <lineage>
        <taxon>Bacteria</taxon>
        <taxon>Pseudomonadati</taxon>
        <taxon>Thermodesulfobacteriota</taxon>
        <taxon>Syntrophorhabdia</taxon>
        <taxon>Syntrophorhabdales</taxon>
        <taxon>Syntrophorhabdaceae</taxon>
        <taxon>Syntrophorhabdus</taxon>
    </lineage>
</organism>
<comment type="caution">
    <text evidence="11">The sequence shown here is derived from an EMBL/GenBank/DDBJ whole genome shotgun (WGS) entry which is preliminary data.</text>
</comment>
<dbReference type="NCBIfam" id="TIGR00933">
    <property type="entry name" value="2a38"/>
    <property type="match status" value="1"/>
</dbReference>
<dbReference type="AlphaFoldDB" id="A0A971M4W5"/>
<dbReference type="EMBL" id="JAAYEE010000210">
    <property type="protein sequence ID" value="NLW36073.1"/>
    <property type="molecule type" value="Genomic_DNA"/>
</dbReference>
<keyword evidence="6" id="KW-0630">Potassium</keyword>
<evidence type="ECO:0000313" key="11">
    <source>
        <dbReference type="EMBL" id="NLW36073.1"/>
    </source>
</evidence>
<reference evidence="11" key="2">
    <citation type="submission" date="2020-01" db="EMBL/GenBank/DDBJ databases">
        <authorList>
            <person name="Campanaro S."/>
        </authorList>
    </citation>
    <scope>NUCLEOTIDE SEQUENCE</scope>
    <source>
        <strain evidence="11">AS06rmzACSIP_7</strain>
    </source>
</reference>
<evidence type="ECO:0000256" key="8">
    <source>
        <dbReference type="ARBA" id="ARBA00023065"/>
    </source>
</evidence>
<evidence type="ECO:0000256" key="3">
    <source>
        <dbReference type="ARBA" id="ARBA00022475"/>
    </source>
</evidence>
<dbReference type="InterPro" id="IPR003445">
    <property type="entry name" value="Cat_transpt"/>
</dbReference>
<proteinExistence type="predicted"/>
<keyword evidence="2" id="KW-0813">Transport</keyword>
<evidence type="ECO:0008006" key="13">
    <source>
        <dbReference type="Google" id="ProtNLM"/>
    </source>
</evidence>
<dbReference type="PANTHER" id="PTHR32024">
    <property type="entry name" value="TRK SYSTEM POTASSIUM UPTAKE PROTEIN TRKG-RELATED"/>
    <property type="match status" value="1"/>
</dbReference>
<keyword evidence="7 10" id="KW-1133">Transmembrane helix</keyword>
<keyword evidence="3" id="KW-1003">Cell membrane</keyword>
<reference evidence="11" key="1">
    <citation type="journal article" date="2020" name="Biotechnol. Biofuels">
        <title>New insights from the biogas microbiome by comprehensive genome-resolved metagenomics of nearly 1600 species originating from multiple anaerobic digesters.</title>
        <authorList>
            <person name="Campanaro S."/>
            <person name="Treu L."/>
            <person name="Rodriguez-R L.M."/>
            <person name="Kovalovszki A."/>
            <person name="Ziels R.M."/>
            <person name="Maus I."/>
            <person name="Zhu X."/>
            <person name="Kougias P.G."/>
            <person name="Basile A."/>
            <person name="Luo G."/>
            <person name="Schluter A."/>
            <person name="Konstantinidis K.T."/>
            <person name="Angelidaki I."/>
        </authorList>
    </citation>
    <scope>NUCLEOTIDE SEQUENCE</scope>
    <source>
        <strain evidence="11">AS06rmzACSIP_7</strain>
    </source>
</reference>
<dbReference type="Proteomes" id="UP000777265">
    <property type="component" value="Unassembled WGS sequence"/>
</dbReference>
<evidence type="ECO:0000256" key="1">
    <source>
        <dbReference type="ARBA" id="ARBA00004651"/>
    </source>
</evidence>
<sequence>MPIRLLTYCRTFLLRHLSPPRIFVLSFAGVIFVGGCLLWLPFSASGNRLTFVDALFSSASAVCVTGLVVVDIGKDLSLAGQIITMVLFQCGGLGIITFSVFFFHLMGRSVPFKGREIVQSTFLHTPQKDFQIILKSVLLLTLIIESLGSIFLFIRFSQNFPLGQAFYHSIYHAVSAFNNCGYSLFSDNLVQYQGDIIINITIMSLIILGGIGFIVQREVFLRMKNPKNRISLHTKIVLITTGLLIVVGAVLFYFFERNNVIRDVPWQSKLLISLFQSITPRTAGFNTIDIGHLTNDTILLTMMLMFIGASPGSTGGGIKTTSTALLCLMLWNRLKGQEDVCIFNRAIPREAISRAISIIFASGFAVALITSIVLLAGPKAPPAESRYLFVEYLFDTISAFGTVGLSMGITPKLNDFQKIALMIMMFAGRVGPLTLAFSLSIKASKKNIVYAEENIMVG</sequence>
<feature type="transmembrane region" description="Helical" evidence="10">
    <location>
        <begin position="21"/>
        <end position="42"/>
    </location>
</feature>
<feature type="transmembrane region" description="Helical" evidence="10">
    <location>
        <begin position="132"/>
        <end position="154"/>
    </location>
</feature>
<evidence type="ECO:0000256" key="4">
    <source>
        <dbReference type="ARBA" id="ARBA00022538"/>
    </source>
</evidence>
<feature type="transmembrane region" description="Helical" evidence="10">
    <location>
        <begin position="48"/>
        <end position="70"/>
    </location>
</feature>
<evidence type="ECO:0000256" key="7">
    <source>
        <dbReference type="ARBA" id="ARBA00022989"/>
    </source>
</evidence>
<evidence type="ECO:0000256" key="10">
    <source>
        <dbReference type="SAM" id="Phobius"/>
    </source>
</evidence>
<name>A0A971M4W5_9BACT</name>
<protein>
    <recommendedName>
        <fullName evidence="13">Potassium transporter</fullName>
    </recommendedName>
</protein>
<keyword evidence="9 10" id="KW-0472">Membrane</keyword>
<feature type="transmembrane region" description="Helical" evidence="10">
    <location>
        <begin position="419"/>
        <end position="439"/>
    </location>
</feature>
<evidence type="ECO:0000256" key="2">
    <source>
        <dbReference type="ARBA" id="ARBA00022448"/>
    </source>
</evidence>
<comment type="subcellular location">
    <subcellularLocation>
        <location evidence="1">Cell membrane</location>
        <topology evidence="1">Multi-pass membrane protein</topology>
    </subcellularLocation>
</comment>